<dbReference type="SUPFAM" id="SSF56112">
    <property type="entry name" value="Protein kinase-like (PK-like)"/>
    <property type="match status" value="1"/>
</dbReference>
<dbReference type="GO" id="GO:0004674">
    <property type="term" value="F:protein serine/threonine kinase activity"/>
    <property type="evidence" value="ECO:0007669"/>
    <property type="project" value="TreeGrafter"/>
</dbReference>
<evidence type="ECO:0000313" key="5">
    <source>
        <dbReference type="Proteomes" id="UP000016930"/>
    </source>
</evidence>
<dbReference type="PROSITE" id="PS50011">
    <property type="entry name" value="PROTEIN_KINASE_DOM"/>
    <property type="match status" value="1"/>
</dbReference>
<dbReference type="OrthoDB" id="1668230at2759"/>
<evidence type="ECO:0000259" key="3">
    <source>
        <dbReference type="PROSITE" id="PS50011"/>
    </source>
</evidence>
<proteinExistence type="predicted"/>
<accession>M2QSR5</accession>
<dbReference type="InterPro" id="IPR001245">
    <property type="entry name" value="Ser-Thr/Tyr_kinase_cat_dom"/>
</dbReference>
<evidence type="ECO:0000256" key="2">
    <source>
        <dbReference type="SAM" id="MobiDB-lite"/>
    </source>
</evidence>
<evidence type="ECO:0000256" key="1">
    <source>
        <dbReference type="SAM" id="Coils"/>
    </source>
</evidence>
<dbReference type="HOGENOM" id="CLU_483104_0_0_1"/>
<dbReference type="Proteomes" id="UP000016930">
    <property type="component" value="Unassembled WGS sequence"/>
</dbReference>
<name>M2QSR5_CERS8</name>
<organism evidence="4 5">
    <name type="scientific">Ceriporiopsis subvermispora (strain B)</name>
    <name type="common">White-rot fungus</name>
    <name type="synonym">Gelatoporia subvermispora</name>
    <dbReference type="NCBI Taxonomy" id="914234"/>
    <lineage>
        <taxon>Eukaryota</taxon>
        <taxon>Fungi</taxon>
        <taxon>Dikarya</taxon>
        <taxon>Basidiomycota</taxon>
        <taxon>Agaricomycotina</taxon>
        <taxon>Agaricomycetes</taxon>
        <taxon>Polyporales</taxon>
        <taxon>Gelatoporiaceae</taxon>
        <taxon>Gelatoporia</taxon>
    </lineage>
</organism>
<feature type="coiled-coil region" evidence="1">
    <location>
        <begin position="121"/>
        <end position="176"/>
    </location>
</feature>
<dbReference type="GO" id="GO:0005524">
    <property type="term" value="F:ATP binding"/>
    <property type="evidence" value="ECO:0007669"/>
    <property type="project" value="InterPro"/>
</dbReference>
<dbReference type="InterPro" id="IPR051681">
    <property type="entry name" value="Ser/Thr_Kinases-Pseudokinases"/>
</dbReference>
<dbReference type="Gene3D" id="1.10.510.10">
    <property type="entry name" value="Transferase(Phosphotransferase) domain 1"/>
    <property type="match status" value="1"/>
</dbReference>
<feature type="region of interest" description="Disordered" evidence="2">
    <location>
        <begin position="1"/>
        <end position="23"/>
    </location>
</feature>
<reference evidence="4 5" key="1">
    <citation type="journal article" date="2012" name="Proc. Natl. Acad. Sci. U.S.A.">
        <title>Comparative genomics of Ceriporiopsis subvermispora and Phanerochaete chrysosporium provide insight into selective ligninolysis.</title>
        <authorList>
            <person name="Fernandez-Fueyo E."/>
            <person name="Ruiz-Duenas F.J."/>
            <person name="Ferreira P."/>
            <person name="Floudas D."/>
            <person name="Hibbett D.S."/>
            <person name="Canessa P."/>
            <person name="Larrondo L.F."/>
            <person name="James T.Y."/>
            <person name="Seelenfreund D."/>
            <person name="Lobos S."/>
            <person name="Polanco R."/>
            <person name="Tello M."/>
            <person name="Honda Y."/>
            <person name="Watanabe T."/>
            <person name="Watanabe T."/>
            <person name="Ryu J.S."/>
            <person name="Kubicek C.P."/>
            <person name="Schmoll M."/>
            <person name="Gaskell J."/>
            <person name="Hammel K.E."/>
            <person name="St John F.J."/>
            <person name="Vanden Wymelenberg A."/>
            <person name="Sabat G."/>
            <person name="Splinter BonDurant S."/>
            <person name="Syed K."/>
            <person name="Yadav J.S."/>
            <person name="Doddapaneni H."/>
            <person name="Subramanian V."/>
            <person name="Lavin J.L."/>
            <person name="Oguiza J.A."/>
            <person name="Perez G."/>
            <person name="Pisabarro A.G."/>
            <person name="Ramirez L."/>
            <person name="Santoyo F."/>
            <person name="Master E."/>
            <person name="Coutinho P.M."/>
            <person name="Henrissat B."/>
            <person name="Lombard V."/>
            <person name="Magnuson J.K."/>
            <person name="Kuees U."/>
            <person name="Hori C."/>
            <person name="Igarashi K."/>
            <person name="Samejima M."/>
            <person name="Held B.W."/>
            <person name="Barry K.W."/>
            <person name="LaButti K.M."/>
            <person name="Lapidus A."/>
            <person name="Lindquist E.A."/>
            <person name="Lucas S.M."/>
            <person name="Riley R."/>
            <person name="Salamov A.A."/>
            <person name="Hoffmeister D."/>
            <person name="Schwenk D."/>
            <person name="Hadar Y."/>
            <person name="Yarden O."/>
            <person name="de Vries R.P."/>
            <person name="Wiebenga A."/>
            <person name="Stenlid J."/>
            <person name="Eastwood D."/>
            <person name="Grigoriev I.V."/>
            <person name="Berka R.M."/>
            <person name="Blanchette R.A."/>
            <person name="Kersten P."/>
            <person name="Martinez A.T."/>
            <person name="Vicuna R."/>
            <person name="Cullen D."/>
        </authorList>
    </citation>
    <scope>NUCLEOTIDE SEQUENCE [LARGE SCALE GENOMIC DNA]</scope>
    <source>
        <strain evidence="4 5">B</strain>
    </source>
</reference>
<sequence length="564" mass="63323">MATYAEDVTASPGEYDDGDEDDYGIELGERRFKEEQIRELKVARKAKETATFEWKGRNISLEKLTATDQLARGARQTDEAATSEAVSSLDPVTQALLHREQRLQDREHQLRAVEEQFNARDEEMRRRESEVQSEIERLRKREEQLRLKDQELIKKIREYEDAIELKEKELEDREGALFAQADEQAGHKVAAQLLRELIFPDSSGCFDGEAEDTIHPDSAGAWSLVELLDQILLEIGPEKVLGVKCLDIMRKLCEASRTLPQSFFLSLGATEDIFPSSRIAIEQLDKDRFFGGSADVRRASCQGRDVAVKIYRVHQSDVKNFRKSLRLFYRETVFLKHIRHPNITPFFGVAKDLPLALVCAWMDKGTVMSYLQDNPKANRVQLIAGACKGLQYLHAMKIVHGDNKGSNILVKELNPGESSDGRVVACLCDFGLAGLDPELKNPTHSVNDGSMAWMAPEVLHPAPAGLSRPIYSLKSDIYSFSMTMWQIFSGAAPFHDCGRLPSILTAILGGKRPQQLDPSTATNVGLTDDIWGLMNACWAHDSVERPNASHVLGCLEQALRNSER</sequence>
<dbReference type="STRING" id="914234.M2QSR5"/>
<gene>
    <name evidence="4" type="ORF">CERSUDRAFT_139914</name>
</gene>
<keyword evidence="1" id="KW-0175">Coiled coil</keyword>
<keyword evidence="5" id="KW-1185">Reference proteome</keyword>
<evidence type="ECO:0000313" key="4">
    <source>
        <dbReference type="EMBL" id="EMD35080.1"/>
    </source>
</evidence>
<dbReference type="InterPro" id="IPR011009">
    <property type="entry name" value="Kinase-like_dom_sf"/>
</dbReference>
<dbReference type="PANTHER" id="PTHR44329">
    <property type="entry name" value="SERINE/THREONINE-PROTEIN KINASE TNNI3K-RELATED"/>
    <property type="match status" value="1"/>
</dbReference>
<dbReference type="EMBL" id="KB445801">
    <property type="protein sequence ID" value="EMD35080.1"/>
    <property type="molecule type" value="Genomic_DNA"/>
</dbReference>
<dbReference type="AlphaFoldDB" id="M2QSR5"/>
<dbReference type="Pfam" id="PF07714">
    <property type="entry name" value="PK_Tyr_Ser-Thr"/>
    <property type="match status" value="1"/>
</dbReference>
<dbReference type="InterPro" id="IPR000719">
    <property type="entry name" value="Prot_kinase_dom"/>
</dbReference>
<protein>
    <recommendedName>
        <fullName evidence="3">Protein kinase domain-containing protein</fullName>
    </recommendedName>
</protein>
<feature type="domain" description="Protein kinase" evidence="3">
    <location>
        <begin position="259"/>
        <end position="559"/>
    </location>
</feature>
<feature type="compositionally biased region" description="Acidic residues" evidence="2">
    <location>
        <begin position="14"/>
        <end position="23"/>
    </location>
</feature>